<dbReference type="Pfam" id="PF00860">
    <property type="entry name" value="Xan_ur_permease"/>
    <property type="match status" value="1"/>
</dbReference>
<feature type="transmembrane region" description="Helical" evidence="8">
    <location>
        <begin position="234"/>
        <end position="254"/>
    </location>
</feature>
<feature type="transmembrane region" description="Helical" evidence="8">
    <location>
        <begin position="192"/>
        <end position="214"/>
    </location>
</feature>
<gene>
    <name evidence="9" type="primary">pbuX</name>
    <name evidence="9" type="ORF">HMPREF1054_0147</name>
</gene>
<comment type="caution">
    <text evidence="9">The sequence shown here is derived from an EMBL/GenBank/DDBJ whole genome shotgun (WGS) entry which is preliminary data.</text>
</comment>
<dbReference type="NCBIfam" id="NF037981">
    <property type="entry name" value="NCS2_1"/>
    <property type="match status" value="1"/>
</dbReference>
<feature type="transmembrane region" description="Helical" evidence="8">
    <location>
        <begin position="406"/>
        <end position="425"/>
    </location>
</feature>
<keyword evidence="4" id="KW-1003">Cell membrane</keyword>
<feature type="transmembrane region" description="Helical" evidence="8">
    <location>
        <begin position="375"/>
        <end position="391"/>
    </location>
</feature>
<dbReference type="GO" id="GO:0005886">
    <property type="term" value="C:plasma membrane"/>
    <property type="evidence" value="ECO:0007669"/>
    <property type="project" value="UniProtKB-SubCell"/>
</dbReference>
<organism evidence="9 10">
    <name type="scientific">Haemophilus paraphrohaemolyticus HK411</name>
    <dbReference type="NCBI Taxonomy" id="1095743"/>
    <lineage>
        <taxon>Bacteria</taxon>
        <taxon>Pseudomonadati</taxon>
        <taxon>Pseudomonadota</taxon>
        <taxon>Gammaproteobacteria</taxon>
        <taxon>Pasteurellales</taxon>
        <taxon>Pasteurellaceae</taxon>
        <taxon>Haemophilus</taxon>
    </lineage>
</organism>
<feature type="transmembrane region" description="Helical" evidence="8">
    <location>
        <begin position="79"/>
        <end position="98"/>
    </location>
</feature>
<dbReference type="EMBL" id="AJMU01000049">
    <property type="protein sequence ID" value="EIG25836.1"/>
    <property type="molecule type" value="Genomic_DNA"/>
</dbReference>
<dbReference type="PROSITE" id="PS01116">
    <property type="entry name" value="XANTH_URACIL_PERMASE"/>
    <property type="match status" value="1"/>
</dbReference>
<feature type="transmembrane region" description="Helical" evidence="8">
    <location>
        <begin position="104"/>
        <end position="127"/>
    </location>
</feature>
<feature type="transmembrane region" description="Helical" evidence="8">
    <location>
        <begin position="134"/>
        <end position="156"/>
    </location>
</feature>
<dbReference type="NCBIfam" id="TIGR03173">
    <property type="entry name" value="pbuX"/>
    <property type="match status" value="1"/>
</dbReference>
<evidence type="ECO:0000256" key="4">
    <source>
        <dbReference type="ARBA" id="ARBA00022475"/>
    </source>
</evidence>
<dbReference type="InterPro" id="IPR006042">
    <property type="entry name" value="Xan_ur_permease"/>
</dbReference>
<dbReference type="PANTHER" id="PTHR42810:SF4">
    <property type="entry name" value="URIC ACID TRANSPORTER UACT"/>
    <property type="match status" value="1"/>
</dbReference>
<evidence type="ECO:0000256" key="6">
    <source>
        <dbReference type="ARBA" id="ARBA00022989"/>
    </source>
</evidence>
<dbReference type="AlphaFoldDB" id="I2NJ25"/>
<accession>I2NJ25</accession>
<comment type="similarity">
    <text evidence="2">Belongs to the nucleobase:cation symporter-2 (NCS2) (TC 2.A.40) family.</text>
</comment>
<name>I2NJ25_9PAST</name>
<protein>
    <submittedName>
        <fullName evidence="9">Xanthine permease</fullName>
    </submittedName>
</protein>
<feature type="transmembrane region" description="Helical" evidence="8">
    <location>
        <begin position="50"/>
        <end position="67"/>
    </location>
</feature>
<evidence type="ECO:0000256" key="1">
    <source>
        <dbReference type="ARBA" id="ARBA00004651"/>
    </source>
</evidence>
<evidence type="ECO:0000313" key="9">
    <source>
        <dbReference type="EMBL" id="EIG25836.1"/>
    </source>
</evidence>
<evidence type="ECO:0000256" key="7">
    <source>
        <dbReference type="ARBA" id="ARBA00023136"/>
    </source>
</evidence>
<keyword evidence="3" id="KW-0813">Transport</keyword>
<keyword evidence="6 8" id="KW-1133">Transmembrane helix</keyword>
<reference evidence="9 10" key="1">
    <citation type="submission" date="2012-04" db="EMBL/GenBank/DDBJ databases">
        <authorList>
            <person name="Harkins D.M."/>
            <person name="Madupu R."/>
            <person name="Durkin A.S."/>
            <person name="Torralba M."/>
            <person name="Methe B."/>
            <person name="Sutton G.G."/>
            <person name="Nelson K.E."/>
        </authorList>
    </citation>
    <scope>NUCLEOTIDE SEQUENCE [LARGE SCALE GENOMIC DNA]</scope>
    <source>
        <strain evidence="9 10">HK411</strain>
    </source>
</reference>
<dbReference type="RefSeq" id="WP_005708725.1">
    <property type="nucleotide sequence ID" value="NZ_AJMU01000049.1"/>
</dbReference>
<feature type="transmembrane region" description="Helical" evidence="8">
    <location>
        <begin position="318"/>
        <end position="340"/>
    </location>
</feature>
<dbReference type="eggNOG" id="COG2233">
    <property type="taxonomic scope" value="Bacteria"/>
</dbReference>
<feature type="transmembrane region" description="Helical" evidence="8">
    <location>
        <begin position="168"/>
        <end position="185"/>
    </location>
</feature>
<evidence type="ECO:0000256" key="3">
    <source>
        <dbReference type="ARBA" id="ARBA00022448"/>
    </source>
</evidence>
<evidence type="ECO:0000256" key="8">
    <source>
        <dbReference type="SAM" id="Phobius"/>
    </source>
</evidence>
<sequence length="430" mass="44660">MQTLRYPVDSKPPFGLTLLLALQHLLAALGGIIAVPLVIGNVLKLPTPDTIVLVNAALLVSGIVTIIQCRGIGPIGLRLPSVMGTSFTFVAAALAIGFSEHGVAGILGASLVGSFVMIIGSFFMPYVRKLFPPVVTGVVVVMIGLSLIPVAVDWFAGGQKGDVNYADPANLAMATFVLVLVVILVQWGKGIFSAAAIVIGMMVGYVVALILGWINFEAVKNAEIVAIPQPLHFGLAFPISGIIGMSIAYLVTIVESSGNFLALGNATQTEITGKHLRGGVLCDGVGSAFAAIMSTTPFSSFAQNIGVISLTGVASRHVVTVMGVLLIFAGIFPWFGALIVSIPSPVLGGAGLMMFAMIIAAGIQMLDKVERSKRNGLIIAISIGCGLAVTTRPELLDKLPSFFKEVFGSGITVGSVLALVLNLILPKDKE</sequence>
<dbReference type="PANTHER" id="PTHR42810">
    <property type="entry name" value="PURINE PERMEASE C1399.01C-RELATED"/>
    <property type="match status" value="1"/>
</dbReference>
<dbReference type="OrthoDB" id="9805749at2"/>
<dbReference type="PATRIC" id="fig|1095743.3.peg.995"/>
<keyword evidence="7 8" id="KW-0472">Membrane</keyword>
<dbReference type="NCBIfam" id="TIGR00801">
    <property type="entry name" value="ncs2"/>
    <property type="match status" value="1"/>
</dbReference>
<proteinExistence type="inferred from homology"/>
<comment type="subcellular location">
    <subcellularLocation>
        <location evidence="1">Cell membrane</location>
        <topology evidence="1">Multi-pass membrane protein</topology>
    </subcellularLocation>
</comment>
<dbReference type="InterPro" id="IPR017588">
    <property type="entry name" value="UacT-like"/>
</dbReference>
<evidence type="ECO:0000313" key="10">
    <source>
        <dbReference type="Proteomes" id="UP000003345"/>
    </source>
</evidence>
<evidence type="ECO:0000256" key="2">
    <source>
        <dbReference type="ARBA" id="ARBA00008821"/>
    </source>
</evidence>
<keyword evidence="5 8" id="KW-0812">Transmembrane</keyword>
<dbReference type="InterPro" id="IPR006043">
    <property type="entry name" value="NCS2"/>
</dbReference>
<dbReference type="Proteomes" id="UP000003345">
    <property type="component" value="Unassembled WGS sequence"/>
</dbReference>
<dbReference type="GO" id="GO:0042907">
    <property type="term" value="F:xanthine transmembrane transporter activity"/>
    <property type="evidence" value="ECO:0007669"/>
    <property type="project" value="TreeGrafter"/>
</dbReference>
<feature type="transmembrane region" description="Helical" evidence="8">
    <location>
        <begin position="346"/>
        <end position="363"/>
    </location>
</feature>
<evidence type="ECO:0000256" key="5">
    <source>
        <dbReference type="ARBA" id="ARBA00022692"/>
    </source>
</evidence>